<accession>A0A1G1SWR5</accession>
<dbReference type="EMBL" id="MDZC01000090">
    <property type="protein sequence ID" value="OGX83060.1"/>
    <property type="molecule type" value="Genomic_DNA"/>
</dbReference>
<dbReference type="Proteomes" id="UP000177791">
    <property type="component" value="Unassembled WGS sequence"/>
</dbReference>
<dbReference type="OrthoDB" id="856045at2"/>
<dbReference type="STRING" id="1908236.BEN48_04730"/>
<protein>
    <submittedName>
        <fullName evidence="2">Uncharacterized protein</fullName>
    </submittedName>
</protein>
<keyword evidence="1" id="KW-0175">Coiled coil</keyword>
<dbReference type="RefSeq" id="WP_070735619.1">
    <property type="nucleotide sequence ID" value="NZ_MDZC01000090.1"/>
</dbReference>
<feature type="coiled-coil region" evidence="1">
    <location>
        <begin position="1304"/>
        <end position="1340"/>
    </location>
</feature>
<evidence type="ECO:0000313" key="2">
    <source>
        <dbReference type="EMBL" id="OGX83060.1"/>
    </source>
</evidence>
<keyword evidence="3" id="KW-1185">Reference proteome</keyword>
<name>A0A1G1SWR5_9BACT</name>
<reference evidence="2 3" key="1">
    <citation type="submission" date="2016-08" db="EMBL/GenBank/DDBJ databases">
        <title>Hymenobacter coccineus sp. nov., Hymenobacter lapidarius sp. nov. and Hymenobacter glacialis sp. nov., isolated from Antarctic soil.</title>
        <authorList>
            <person name="Sedlacek I."/>
            <person name="Kralova S."/>
            <person name="Kyrova K."/>
            <person name="Maslanova I."/>
            <person name="Stankova E."/>
            <person name="Vrbovska V."/>
            <person name="Nemec M."/>
            <person name="Bartak M."/>
            <person name="Svec P."/>
            <person name="Busse H.-J."/>
            <person name="Pantucek R."/>
        </authorList>
    </citation>
    <scope>NUCLEOTIDE SEQUENCE [LARGE SCALE GENOMIC DNA]</scope>
    <source>
        <strain evidence="2 3">CCM 8648</strain>
    </source>
</reference>
<organism evidence="2 3">
    <name type="scientific">Hymenobacter glacialis</name>
    <dbReference type="NCBI Taxonomy" id="1908236"/>
    <lineage>
        <taxon>Bacteria</taxon>
        <taxon>Pseudomonadati</taxon>
        <taxon>Bacteroidota</taxon>
        <taxon>Cytophagia</taxon>
        <taxon>Cytophagales</taxon>
        <taxon>Hymenobacteraceae</taxon>
        <taxon>Hymenobacter</taxon>
    </lineage>
</organism>
<evidence type="ECO:0000313" key="3">
    <source>
        <dbReference type="Proteomes" id="UP000177791"/>
    </source>
</evidence>
<comment type="caution">
    <text evidence="2">The sequence shown here is derived from an EMBL/GenBank/DDBJ whole genome shotgun (WGS) entry which is preliminary data.</text>
</comment>
<sequence>MLYTIRDITTENIQALVSNDVKLAWYPHDKDNTALAGSYLWTSQQIGDELPTAKGLDNVCDAFRFEKVPRRLVWLAMYGHGKSHLALAMANFFGQSVGSEPVEAVLKSLGRPERLVSFKEQRPRHLVLRLFGDDTASLPQAVVQGLETALRETPETASESLGLWFDPALDFLNDLDTAQLEKAEAFLTTHNITVARLKAELAPGLRDDRHRELVHQLFAHLHKGVRPMFGADRNPGQLLTHAAKEFCGPDKPFCGILVLFDEFNVFLQKYAGDYSISGQGNPLQSLLDGVDTLREQAVFIAFTQYNPDLTAQKMLGSDTQGLTDLKKELSRLPANDRKRLASPLESILADYLRQDVQGKARWQELLMANPECAEELMAAIDQVPLLFPSRYDPNHQWDTERLTNILGNECFPLHPLTTALLCSATLRPSDTARPILGFVRKKMEQWNEQSALRSDGRLNWIYPVELAEYFGEMLAQNEDAWRRYVQTRENVGPEVEAKPHQLVVKAMFVFEAAGLAAGSGLAGFANSIAALSGLTLEESTALLHELAERGLIQRNEAAKKYNFWRLGEDGSKAQKRLDADIAQLRQDSAAAADTLVAALNRRPSRHIEIQLGNSQDWAAQEYVIPRVLWSKQLLLSTLGRIELSSNNQELYDAPRGFFLRAVAGTDADVAWLQTHATDELEQALFELAPQNPPAIVLTLPTQPQPGLIQRLLETEVLRGWGTATREEIGEQPCAQLANAVREQLEQEYSALYSQEKQLPNYQVPTVYQDRVDQLLGGNKHPLATAALKACYDATYRRYAPFLPDKTSGTNFRKAVQRGCSFLLKGSFIQWHEEEEGREKSLFSSVLKVSATSWGVVDAADQVSPPTLAQVKEAWDILDAAVPAGSDRHSLREPLLTLLNAPYGYDYYALALLLCAWAGYHRHSVRFYNGHSGTPLTNSAWLGTNRNMEQVVQHWLVDLDLRAHREDKGVLNTRIEALLTKLASDAPLLTEAEAAADYQELVEYAENETGDQQLRGQAREGAEVLANSLKLAEQAKHAVTQIEQKLAISNPLSPNGLRLTVELLLDTRKPLSAGRIKPDAAAQLPALEKQVVAKLRTQTEQTCRMFENGKTDEKYGGNKEKLREIRDLLAKASDDALPPLVATSVARLEKSYQDATADTKDAEFRNQLKDFAKRRNLAELLECVPLLETHKPHAESTAKLQENTLAEVNKRIEEARSWLQTTYQRATEVTTSSPAKKLADDSRLAFARYEGTPEEAIRGELAEHCDRLVGLFAELDDLKQKKPLDAKQLQKVMERYDELLKIPHLSDAQQELVSTAQQKKQARFEERAQAAEAKLTDFEVRHATGIESAAELLTALQEAKQDGLRFLPLDSQKRMKPLESGLKKRIGEDATEEIALLFLRIDDPKQRKACLDKLSGLA</sequence>
<proteinExistence type="predicted"/>
<evidence type="ECO:0000256" key="1">
    <source>
        <dbReference type="SAM" id="Coils"/>
    </source>
</evidence>
<gene>
    <name evidence="2" type="ORF">BEN48_04730</name>
</gene>